<evidence type="ECO:0000313" key="1">
    <source>
        <dbReference type="EMBL" id="MBW2960502.1"/>
    </source>
</evidence>
<dbReference type="EMBL" id="JAHWDF010000001">
    <property type="protein sequence ID" value="MBW2960502.1"/>
    <property type="molecule type" value="Genomic_DNA"/>
</dbReference>
<evidence type="ECO:0008006" key="3">
    <source>
        <dbReference type="Google" id="ProtNLM"/>
    </source>
</evidence>
<comment type="caution">
    <text evidence="1">The sequence shown here is derived from an EMBL/GenBank/DDBJ whole genome shotgun (WGS) entry which is preliminary data.</text>
</comment>
<name>A0ABS6VY42_9FLAO</name>
<organism evidence="1 2">
    <name type="scientific">Mesonia aestuariivivens</name>
    <dbReference type="NCBI Taxonomy" id="2796128"/>
    <lineage>
        <taxon>Bacteria</taxon>
        <taxon>Pseudomonadati</taxon>
        <taxon>Bacteroidota</taxon>
        <taxon>Flavobacteriia</taxon>
        <taxon>Flavobacteriales</taxon>
        <taxon>Flavobacteriaceae</taxon>
        <taxon>Mesonia</taxon>
    </lineage>
</organism>
<gene>
    <name evidence="1" type="ORF">KW502_01640</name>
</gene>
<keyword evidence="2" id="KW-1185">Reference proteome</keyword>
<proteinExistence type="predicted"/>
<reference evidence="1 2" key="1">
    <citation type="submission" date="2021-07" db="EMBL/GenBank/DDBJ databases">
        <title>Mesonia aestuariivivens sp. nov., isolated from a tidal flat.</title>
        <authorList>
            <person name="Kim Y.-O."/>
            <person name="Yoon J.-H."/>
        </authorList>
    </citation>
    <scope>NUCLEOTIDE SEQUENCE [LARGE SCALE GENOMIC DNA]</scope>
    <source>
        <strain evidence="1 2">JHPTF-M18</strain>
    </source>
</reference>
<protein>
    <recommendedName>
        <fullName evidence="3">Hpt domain-containing protein</fullName>
    </recommendedName>
</protein>
<evidence type="ECO:0000313" key="2">
    <source>
        <dbReference type="Proteomes" id="UP000719267"/>
    </source>
</evidence>
<accession>A0ABS6VY42</accession>
<sequence length="249" mass="29339">MHDYKILLIEDTKSDILEFKTLAQKHNWKVEYFSNCFEAFNFLKSNLEDYWLVLVSSTTIPLNSVQIQNYIQNINDLQFSFVVTYIEPVTVEEYLENTFFVKKPFINAEKDLKNIVETIIKENNFNSFVKSNQSNIFNLSYLNEVASGNEDFIKKSLASFKYFVGERVQELISWKENLTDENIKKIKETAHQIKPSFQMLNNEIGADLAQELCYEVDANNKEEISNYVLRLKEQYDLILNQLNKEYPNL</sequence>
<dbReference type="Proteomes" id="UP000719267">
    <property type="component" value="Unassembled WGS sequence"/>
</dbReference>
<dbReference type="RefSeq" id="WP_219038784.1">
    <property type="nucleotide sequence ID" value="NZ_JAHWDF010000001.1"/>
</dbReference>